<accession>A0A428Y8R7</accession>
<reference evidence="4 5" key="1">
    <citation type="submission" date="2018-05" db="EMBL/GenBank/DDBJ databases">
        <title>Evolution of GPA BGCs.</title>
        <authorList>
            <person name="Waglechner N."/>
            <person name="Wright G.D."/>
        </authorList>
    </citation>
    <scope>NUCLEOTIDE SEQUENCE [LARGE SCALE GENOMIC DNA]</scope>
    <source>
        <strain evidence="4 5">A82846</strain>
    </source>
</reference>
<feature type="region of interest" description="Disordered" evidence="1">
    <location>
        <begin position="488"/>
        <end position="572"/>
    </location>
</feature>
<dbReference type="EMBL" id="QHKI01000103">
    <property type="protein sequence ID" value="RSM63878.1"/>
    <property type="molecule type" value="Genomic_DNA"/>
</dbReference>
<dbReference type="NCBIfam" id="NF040586">
    <property type="entry name" value="FxSxx_TPR"/>
    <property type="match status" value="1"/>
</dbReference>
<dbReference type="InterPro" id="IPR056681">
    <property type="entry name" value="DUF7779"/>
</dbReference>
<dbReference type="Pfam" id="PF13374">
    <property type="entry name" value="TPR_10"/>
    <property type="match status" value="1"/>
</dbReference>
<dbReference type="InterPro" id="IPR053137">
    <property type="entry name" value="NLR-like"/>
</dbReference>
<dbReference type="Gene3D" id="3.40.50.300">
    <property type="entry name" value="P-loop containing nucleotide triphosphate hydrolases"/>
    <property type="match status" value="1"/>
</dbReference>
<evidence type="ECO:0000259" key="3">
    <source>
        <dbReference type="Pfam" id="PF25000"/>
    </source>
</evidence>
<feature type="compositionally biased region" description="Polar residues" evidence="1">
    <location>
        <begin position="500"/>
        <end position="512"/>
    </location>
</feature>
<evidence type="ECO:0000313" key="4">
    <source>
        <dbReference type="EMBL" id="RSM63878.1"/>
    </source>
</evidence>
<dbReference type="Proteomes" id="UP000287547">
    <property type="component" value="Unassembled WGS sequence"/>
</dbReference>
<evidence type="ECO:0000256" key="1">
    <source>
        <dbReference type="SAM" id="MobiDB-lite"/>
    </source>
</evidence>
<protein>
    <submittedName>
        <fullName evidence="4">Tetratricopeptide repeat protein</fullName>
    </submittedName>
</protein>
<feature type="compositionally biased region" description="Basic and acidic residues" evidence="1">
    <location>
        <begin position="529"/>
        <end position="538"/>
    </location>
</feature>
<dbReference type="SUPFAM" id="SSF48452">
    <property type="entry name" value="TPR-like"/>
    <property type="match status" value="3"/>
</dbReference>
<feature type="domain" description="NB-ARC" evidence="2">
    <location>
        <begin position="606"/>
        <end position="761"/>
    </location>
</feature>
<gene>
    <name evidence="4" type="ORF">DMH04_52370</name>
</gene>
<dbReference type="Pfam" id="PF25000">
    <property type="entry name" value="DUF7779"/>
    <property type="match status" value="1"/>
</dbReference>
<evidence type="ECO:0000259" key="2">
    <source>
        <dbReference type="Pfam" id="PF00931"/>
    </source>
</evidence>
<dbReference type="PANTHER" id="PTHR46082">
    <property type="entry name" value="ATP/GTP-BINDING PROTEIN-RELATED"/>
    <property type="match status" value="1"/>
</dbReference>
<feature type="domain" description="DUF7779" evidence="3">
    <location>
        <begin position="837"/>
        <end position="925"/>
    </location>
</feature>
<dbReference type="Pfam" id="PF00931">
    <property type="entry name" value="NB-ARC"/>
    <property type="match status" value="1"/>
</dbReference>
<dbReference type="SUPFAM" id="SSF52540">
    <property type="entry name" value="P-loop containing nucleoside triphosphate hydrolases"/>
    <property type="match status" value="1"/>
</dbReference>
<comment type="caution">
    <text evidence="4">The sequence shown here is derived from an EMBL/GenBank/DDBJ whole genome shotgun (WGS) entry which is preliminary data.</text>
</comment>
<dbReference type="Pfam" id="PF13424">
    <property type="entry name" value="TPR_12"/>
    <property type="match status" value="3"/>
</dbReference>
<evidence type="ECO:0000313" key="5">
    <source>
        <dbReference type="Proteomes" id="UP000287547"/>
    </source>
</evidence>
<dbReference type="InterPro" id="IPR047738">
    <property type="entry name" value="SAV_2336-like_N"/>
</dbReference>
<dbReference type="OrthoDB" id="580767at2"/>
<dbReference type="PANTHER" id="PTHR46082:SF6">
    <property type="entry name" value="AAA+ ATPASE DOMAIN-CONTAINING PROTEIN-RELATED"/>
    <property type="match status" value="1"/>
</dbReference>
<feature type="region of interest" description="Disordered" evidence="1">
    <location>
        <begin position="1"/>
        <end position="56"/>
    </location>
</feature>
<feature type="compositionally biased region" description="Pro residues" evidence="1">
    <location>
        <begin position="15"/>
        <end position="24"/>
    </location>
</feature>
<dbReference type="Gene3D" id="1.25.40.10">
    <property type="entry name" value="Tetratricopeptide repeat domain"/>
    <property type="match status" value="3"/>
</dbReference>
<sequence>MNRHNWSSPPAVEQQPPPQPPEPPSLADEQQPAVDRSVPAEPEPPPAIEPESSNGVEPDLRLVHSERPSRLAPVAKSDNPAALLRALWPLKKRIPSWREEDLTFDADATAERALLDGMWWPITTPGTQRSFDLTVVVDASPSLTLWRTRLATFLSLLEQRGAFRTMQIRMLDTRHDPRGVPLLRGGTMDTPVRSPGEIRDPVGRRVILVVTDGIDECWRSDSVGPMLARWGQTMHVCVVNLLPERLWGRTGLQAERARLSDLTALKPNRRWTWELTDAWMLPTRALPESTVPIPVVELEPQWLSWWAQLVTGGHRNTVDARVLLAGSKPRPFAGIMDVSIPDRVSHFRSVASPEALKLAILLAAVPVTTPIARTLQAELAPESGPEHLAEVLASGLLHTSDSLSNWDEARFELPVAARELLLTGVRRSQTARAVQVAADRFGDEIPELARLRDALAAPDTTADPTIEKERALDRTVMRALSGPYAARAQRLSSLVPPEPRSSTEPIQKTLEPQNHIRRELSDTMSNTAERADAPEETRLTATSVPHAQPKEATDVGGSADARAEERPLGPPGLGLAGVHEGRTEGIPPIWGNVPPRNPNFTGRGELLEQLSKRLIAGGATAILPAALHGMGGIGKTQMAVEYIYRRLHEYDIVWWVQATQPAQIRAGLTELAQYMGLAGSQEAHTAVPAVREALRVGKPYRRWLLVFDSAESPDVVRPFFPTNGPGEILITSRNPDWASIARPLEVKVFQREESIELLRKRGPEIEDADADRLAEKLGDLPLAIEQAAAWRAETGMPVNEYLRLFDEKVAEILDTSTPADYELSVAAAWNVSFDELRNRNPAAHRLLQVCAFFAPEPISRDLFSGVRGVPITPELDSALSDPIQLSRAIRDINRYGLAKLDHRTNTLLLHRLVQLVLRNRMSPQRRAEMRHVAHVLLANADPKDPANSKSWPRYQEVLPHVYSAELIECDDAWVRLLVVNLGSFLYFWGDHQEAVTLLELAVKTWSERLGPTDQHVLQAASFLGLCLWALGRYPEAAELNQRTLTLRRQVSGENAEETILAELRVAVDMKARGKYMAAREVNEQIYMKAKGLFGDDDPMTLQTAHDFAVTLRLCGDYRAALEVDERNYQRRAEVLGYDNARTLNTLSGLILDRQELGEYPRARIEHQQITERVRRILGEDKVGTLRRKGQLAVALRKDGAHDEALKLSAQTLTIARRRYGDDHPNTMACAIAHSIDLRHDGDLEGARTLGEDTFGRYRNQLGEEHPNTLSAAVDLAVTLRLQGDPVSARQLTERSLERFRAALGPDHPHAIVSMINMASDLAATGEVAAAAALGTEAMERSARVLGADHPTTLAASLNLSLDKRAAGAEEEAALLYEETTARYRRILTDVHPATVKALRSIRADCDIDPLPS</sequence>
<name>A0A428Y8R7_KIBAR</name>
<organism evidence="4 5">
    <name type="scientific">Kibdelosporangium aridum</name>
    <dbReference type="NCBI Taxonomy" id="2030"/>
    <lineage>
        <taxon>Bacteria</taxon>
        <taxon>Bacillati</taxon>
        <taxon>Actinomycetota</taxon>
        <taxon>Actinomycetes</taxon>
        <taxon>Pseudonocardiales</taxon>
        <taxon>Pseudonocardiaceae</taxon>
        <taxon>Kibdelosporangium</taxon>
    </lineage>
</organism>
<proteinExistence type="predicted"/>
<dbReference type="GO" id="GO:0043531">
    <property type="term" value="F:ADP binding"/>
    <property type="evidence" value="ECO:0007669"/>
    <property type="project" value="InterPro"/>
</dbReference>
<dbReference type="NCBIfam" id="NF041121">
    <property type="entry name" value="SAV_2336_NTERM"/>
    <property type="match status" value="1"/>
</dbReference>
<dbReference type="InterPro" id="IPR011990">
    <property type="entry name" value="TPR-like_helical_dom_sf"/>
</dbReference>
<dbReference type="InterPro" id="IPR027417">
    <property type="entry name" value="P-loop_NTPase"/>
</dbReference>
<dbReference type="InterPro" id="IPR002182">
    <property type="entry name" value="NB-ARC"/>
</dbReference>